<name>A0A1H7TPP3_AQUAM</name>
<organism evidence="1 2">
    <name type="scientific">Aquimarina amphilecti</name>
    <dbReference type="NCBI Taxonomy" id="1038014"/>
    <lineage>
        <taxon>Bacteria</taxon>
        <taxon>Pseudomonadati</taxon>
        <taxon>Bacteroidota</taxon>
        <taxon>Flavobacteriia</taxon>
        <taxon>Flavobacteriales</taxon>
        <taxon>Flavobacteriaceae</taxon>
        <taxon>Aquimarina</taxon>
    </lineage>
</organism>
<dbReference type="OrthoDB" id="1158351at2"/>
<dbReference type="EMBL" id="FOAB01000006">
    <property type="protein sequence ID" value="SEL86663.1"/>
    <property type="molecule type" value="Genomic_DNA"/>
</dbReference>
<dbReference type="STRING" id="1038014.SAMN04487910_3536"/>
<gene>
    <name evidence="1" type="ORF">SAMN04487910_3536</name>
</gene>
<sequence>MKPFLFLVILFISYSAYNQEIDDISPNRYRFRYKSILYKGSRLQITSQIRTIKNSPKFSGIPEEIQVELNKLFIDAKKQAFPRIYKKKAILFLDALYNYEKFVIMYNGALYEVVEKLKRDMKRIDFKLERQYIKAKTAVDRLKKNDSTNIKEIRYLSEEQQKSLVRLASHRWMKKKFDGYKGINIVENPDDLITEFKKGEASYIFSLYGKKTVSDIKNYLENEIIDFYYNKAILEIDTEKLDLQYINKYN</sequence>
<evidence type="ECO:0000313" key="1">
    <source>
        <dbReference type="EMBL" id="SEL86663.1"/>
    </source>
</evidence>
<evidence type="ECO:0000313" key="2">
    <source>
        <dbReference type="Proteomes" id="UP000198521"/>
    </source>
</evidence>
<protein>
    <recommendedName>
        <fullName evidence="3">DUF4294 domain-containing protein</fullName>
    </recommendedName>
</protein>
<accession>A0A1H7TPP3</accession>
<dbReference type="RefSeq" id="WP_091410892.1">
    <property type="nucleotide sequence ID" value="NZ_FOAB01000006.1"/>
</dbReference>
<evidence type="ECO:0008006" key="3">
    <source>
        <dbReference type="Google" id="ProtNLM"/>
    </source>
</evidence>
<reference evidence="1 2" key="1">
    <citation type="submission" date="2016-10" db="EMBL/GenBank/DDBJ databases">
        <authorList>
            <person name="de Groot N.N."/>
        </authorList>
    </citation>
    <scope>NUCLEOTIDE SEQUENCE [LARGE SCALE GENOMIC DNA]</scope>
    <source>
        <strain evidence="1 2">DSM 25232</strain>
    </source>
</reference>
<proteinExistence type="predicted"/>
<dbReference type="Proteomes" id="UP000198521">
    <property type="component" value="Unassembled WGS sequence"/>
</dbReference>
<keyword evidence="2" id="KW-1185">Reference proteome</keyword>
<dbReference type="AlphaFoldDB" id="A0A1H7TPP3"/>